<keyword evidence="3" id="KW-1185">Reference proteome</keyword>
<dbReference type="AlphaFoldDB" id="A0A3T1CKR1"/>
<gene>
    <name evidence="2" type="ORF">EKJ_23990</name>
</gene>
<keyword evidence="1" id="KW-1133">Transmembrane helix</keyword>
<evidence type="ECO:0000313" key="3">
    <source>
        <dbReference type="Proteomes" id="UP000290057"/>
    </source>
</evidence>
<evidence type="ECO:0008006" key="4">
    <source>
        <dbReference type="Google" id="ProtNLM"/>
    </source>
</evidence>
<dbReference type="EMBL" id="AP019389">
    <property type="protein sequence ID" value="BBI21552.1"/>
    <property type="molecule type" value="Genomic_DNA"/>
</dbReference>
<sequence>MDGRDLSFMSTSRFLPVATIGVLTVALLCGWYFLSPRLAISQLSDWHTAPENLVELYDQEKVRLAFEQQMLPQVEGYPPPFTKDVILDAMSDPRAIRAFVIEPYGEWPFAAAAGLPSELITEERGDGMPRIMEVAREWEFARRGFDEVIASPSDREGQLGNVYHFERDGLRWRLVAIQLTTKIR</sequence>
<feature type="transmembrane region" description="Helical" evidence="1">
    <location>
        <begin position="14"/>
        <end position="34"/>
    </location>
</feature>
<evidence type="ECO:0000256" key="1">
    <source>
        <dbReference type="SAM" id="Phobius"/>
    </source>
</evidence>
<evidence type="ECO:0000313" key="2">
    <source>
        <dbReference type="EMBL" id="BBI21552.1"/>
    </source>
</evidence>
<reference evidence="2 3" key="1">
    <citation type="submission" date="2019-01" db="EMBL/GenBank/DDBJ databases">
        <title>Complete genome sequence of Erythrobacter flavus KJ5.</title>
        <authorList>
            <person name="Kanesaki Y."/>
            <person name="Brotosudarmo T."/>
            <person name="Moriuchi R."/>
            <person name="Awai K."/>
        </authorList>
    </citation>
    <scope>NUCLEOTIDE SEQUENCE [LARGE SCALE GENOMIC DNA]</scope>
    <source>
        <strain evidence="2 3">KJ5</strain>
    </source>
</reference>
<name>A0A3T1CKR1_9SPHN</name>
<proteinExistence type="predicted"/>
<dbReference type="Proteomes" id="UP000290057">
    <property type="component" value="Chromosome"/>
</dbReference>
<organism evidence="2 3">
    <name type="scientific">Qipengyuania flava</name>
    <dbReference type="NCBI Taxonomy" id="192812"/>
    <lineage>
        <taxon>Bacteria</taxon>
        <taxon>Pseudomonadati</taxon>
        <taxon>Pseudomonadota</taxon>
        <taxon>Alphaproteobacteria</taxon>
        <taxon>Sphingomonadales</taxon>
        <taxon>Erythrobacteraceae</taxon>
        <taxon>Qipengyuania</taxon>
    </lineage>
</organism>
<protein>
    <recommendedName>
        <fullName evidence="4">DUF2939 domain-containing protein</fullName>
    </recommendedName>
</protein>
<keyword evidence="1" id="KW-0812">Transmembrane</keyword>
<accession>A0A3T1CKR1</accession>
<keyword evidence="1" id="KW-0472">Membrane</keyword>